<gene>
    <name evidence="1" type="ORF">HCU74_08440</name>
</gene>
<organism evidence="1 2">
    <name type="scientific">Spongiibacter thalassae</name>
    <dbReference type="NCBI Taxonomy" id="2721624"/>
    <lineage>
        <taxon>Bacteria</taxon>
        <taxon>Pseudomonadati</taxon>
        <taxon>Pseudomonadota</taxon>
        <taxon>Gammaproteobacteria</taxon>
        <taxon>Cellvibrionales</taxon>
        <taxon>Spongiibacteraceae</taxon>
        <taxon>Spongiibacter</taxon>
    </lineage>
</organism>
<proteinExistence type="predicted"/>
<dbReference type="Proteomes" id="UP000765845">
    <property type="component" value="Unassembled WGS sequence"/>
</dbReference>
<name>A0ABX1GE30_9GAMM</name>
<evidence type="ECO:0008006" key="3">
    <source>
        <dbReference type="Google" id="ProtNLM"/>
    </source>
</evidence>
<dbReference type="EMBL" id="JAAWWK010000002">
    <property type="protein sequence ID" value="NKI17444.1"/>
    <property type="molecule type" value="Genomic_DNA"/>
</dbReference>
<protein>
    <recommendedName>
        <fullName evidence="3">Tip attachment protein J domain-containing protein</fullName>
    </recommendedName>
</protein>
<sequence>MGYTVESWNSVTLALRDGPFVVPADPTTVDLDFIDAVTYPPLPWASPSIWQAISAPLLKASDDDGATAMPLTRAEAADTSTRVEWGIAGASFADVAASFGKPSVQDVPLLLPWAGAFALAAPYQSPWGKPVNVDSQAAPLWEAATPKDRWGYSAAWVTSTSADQVQGAGWHTVNLLGEIYDDDALRDARLNTDTALAITLDFKEGSYKPPKATLIALELAYTPPIRPIVPHDVATHLTARQASPHDDQRRIPWGDGDTLWRNVNLPYPVEPNLPPPPAPGIPPEIKLVYQQMNTLQITDIATGTPLDIRDVTLSLDIDSLSWKFTGTVYGQGTLDLVKPDSQGMKEISVTINGHGWLFMIDRYTSDERFPTKKFQLSGLSRTQYMSAPFAPTRSYTNTSATTAAQAAAQELSNTGFTLNWPTSGDTALPDWPIPAGALSYRESSPAQVIAKIVTAAGGVMVPSRNADSWDIQPRYKTPPWQWASVTPDAIIYVGMLRSRSGQYEPGQQYDACYVSGINVGEAVDVHRAGSGGLNPMPDVYDDLITDAQAAISRGKAELSGAGSKVIETLSTIIPENAGAPGILTPGQIAKITHDDPADDYFGLVVSNHIAVQRAGAAEIYQSVTLERSA</sequence>
<reference evidence="1 2" key="1">
    <citation type="submission" date="2020-04" db="EMBL/GenBank/DDBJ databases">
        <authorList>
            <person name="Yoon J."/>
        </authorList>
    </citation>
    <scope>NUCLEOTIDE SEQUENCE [LARGE SCALE GENOMIC DNA]</scope>
    <source>
        <strain evidence="1 2">KMU-166</strain>
    </source>
</reference>
<evidence type="ECO:0000313" key="2">
    <source>
        <dbReference type="Proteomes" id="UP000765845"/>
    </source>
</evidence>
<accession>A0ABX1GE30</accession>
<evidence type="ECO:0000313" key="1">
    <source>
        <dbReference type="EMBL" id="NKI17444.1"/>
    </source>
</evidence>
<dbReference type="RefSeq" id="WP_168449940.1">
    <property type="nucleotide sequence ID" value="NZ_JAAWWK010000002.1"/>
</dbReference>
<comment type="caution">
    <text evidence="1">The sequence shown here is derived from an EMBL/GenBank/DDBJ whole genome shotgun (WGS) entry which is preliminary data.</text>
</comment>
<keyword evidence="2" id="KW-1185">Reference proteome</keyword>